<keyword evidence="1" id="KW-0812">Transmembrane</keyword>
<keyword evidence="1" id="KW-0472">Membrane</keyword>
<sequence>MIWASARDNAIRKWAIGFALIVALVELLAVGLWYLERVQNEHLCSQGFVPCQDSPVEWRSWMPLVISLAIVGWVTFRINTEGARSWSQTVLDSGTQASSFLYVVAILFRMQPVILAFIGMSVLFFVGDSQSGESLLATCLLFLFLAALLPLPLLWLVVRFNQLGMPQKLLAVAYGIAPAVCIIALLSKLNSTHLLNVFHTPGGDSRYVALVVLFGSLFAYAVLGEILTRELHANLESLDYLTSSWARERIDPAPTLRELRRFKRSAHVVAVITAGIAIGFIPSAFHLPDVLGMIVGVGFVALVSYVDAKLASRHLD</sequence>
<proteinExistence type="predicted"/>
<keyword evidence="3" id="KW-1185">Reference proteome</keyword>
<comment type="caution">
    <text evidence="2">The sequence shown here is derived from an EMBL/GenBank/DDBJ whole genome shotgun (WGS) entry which is preliminary data.</text>
</comment>
<protein>
    <submittedName>
        <fullName evidence="2">Uncharacterized protein</fullName>
    </submittedName>
</protein>
<feature type="transmembrane region" description="Helical" evidence="1">
    <location>
        <begin position="207"/>
        <end position="227"/>
    </location>
</feature>
<feature type="transmembrane region" description="Helical" evidence="1">
    <location>
        <begin position="291"/>
        <end position="308"/>
    </location>
</feature>
<reference evidence="2 3" key="1">
    <citation type="submission" date="2016-10" db="EMBL/GenBank/DDBJ databases">
        <title>Genome sequence of Mycobacterium talmonii.</title>
        <authorList>
            <person name="Greninger A.L."/>
            <person name="Elliott B."/>
            <person name="Vasireddy S."/>
            <person name="Vasireddy R."/>
        </authorList>
    </citation>
    <scope>NUCLEOTIDE SEQUENCE [LARGE SCALE GENOMIC DNA]</scope>
    <source>
        <strain evidence="3">NE-TNMC-100812</strain>
    </source>
</reference>
<feature type="transmembrane region" description="Helical" evidence="1">
    <location>
        <begin position="60"/>
        <end position="79"/>
    </location>
</feature>
<feature type="transmembrane region" description="Helical" evidence="1">
    <location>
        <begin position="169"/>
        <end position="187"/>
    </location>
</feature>
<accession>A0A1S1MI20</accession>
<keyword evidence="1" id="KW-1133">Transmembrane helix</keyword>
<feature type="transmembrane region" description="Helical" evidence="1">
    <location>
        <begin position="266"/>
        <end position="285"/>
    </location>
</feature>
<feature type="transmembrane region" description="Helical" evidence="1">
    <location>
        <begin position="100"/>
        <end position="123"/>
    </location>
</feature>
<gene>
    <name evidence="2" type="ORF">BKN37_26915</name>
</gene>
<name>A0A1S1MI20_9MYCO</name>
<evidence type="ECO:0000313" key="3">
    <source>
        <dbReference type="Proteomes" id="UP000179734"/>
    </source>
</evidence>
<organism evidence="2 3">
    <name type="scientific">Mycobacterium talmoniae</name>
    <dbReference type="NCBI Taxonomy" id="1858794"/>
    <lineage>
        <taxon>Bacteria</taxon>
        <taxon>Bacillati</taxon>
        <taxon>Actinomycetota</taxon>
        <taxon>Actinomycetes</taxon>
        <taxon>Mycobacteriales</taxon>
        <taxon>Mycobacteriaceae</taxon>
        <taxon>Mycobacterium</taxon>
    </lineage>
</organism>
<dbReference type="Proteomes" id="UP000179734">
    <property type="component" value="Unassembled WGS sequence"/>
</dbReference>
<feature type="transmembrane region" description="Helical" evidence="1">
    <location>
        <begin position="14"/>
        <end position="35"/>
    </location>
</feature>
<evidence type="ECO:0000256" key="1">
    <source>
        <dbReference type="SAM" id="Phobius"/>
    </source>
</evidence>
<feature type="transmembrane region" description="Helical" evidence="1">
    <location>
        <begin position="135"/>
        <end position="157"/>
    </location>
</feature>
<dbReference type="EMBL" id="MLQM01000313">
    <property type="protein sequence ID" value="OHU82528.1"/>
    <property type="molecule type" value="Genomic_DNA"/>
</dbReference>
<evidence type="ECO:0000313" key="2">
    <source>
        <dbReference type="EMBL" id="OHU82528.1"/>
    </source>
</evidence>
<dbReference type="AlphaFoldDB" id="A0A1S1MI20"/>